<dbReference type="OrthoDB" id="4250807at2"/>
<sequence length="162" mass="17950">MDQCTAMTKAGNRCRLQQMSWYGVGPHPGVCTRHATPEQTAASTALLDRPLDIATADPAAPFPEVSITPERVTCDAMGGWVAKIRGTNERYVYARTFLNRSSPPHGWQLSGKGLYECREIGPRSKFSCFFVVKGVFRRRVELVAPETAARMARRMGRQSAES</sequence>
<comment type="caution">
    <text evidence="1">The sequence shown here is derived from an EMBL/GenBank/DDBJ whole genome shotgun (WGS) entry which is preliminary data.</text>
</comment>
<keyword evidence="2" id="KW-1185">Reference proteome</keyword>
<gene>
    <name evidence="1" type="ORF">E6W39_21925</name>
</gene>
<evidence type="ECO:0000313" key="2">
    <source>
        <dbReference type="Proteomes" id="UP000319103"/>
    </source>
</evidence>
<accession>A0A540W5U8</accession>
<protein>
    <submittedName>
        <fullName evidence="1">Uncharacterized protein</fullName>
    </submittedName>
</protein>
<dbReference type="RefSeq" id="WP_141634966.1">
    <property type="nucleotide sequence ID" value="NZ_VIGB01000003.1"/>
</dbReference>
<evidence type="ECO:0000313" key="1">
    <source>
        <dbReference type="EMBL" id="TQF04392.1"/>
    </source>
</evidence>
<dbReference type="Proteomes" id="UP000319103">
    <property type="component" value="Unassembled WGS sequence"/>
</dbReference>
<reference evidence="1 2" key="1">
    <citation type="submission" date="2019-06" db="EMBL/GenBank/DDBJ databases">
        <title>Description of Kitasatospora acidophila sp. nov. isolated from pine grove soil, and reclassification of Streptomyces novaecaesareae to Kitasatospora novaeceasareae comb. nov.</title>
        <authorList>
            <person name="Kim M.J."/>
        </authorList>
    </citation>
    <scope>NUCLEOTIDE SEQUENCE [LARGE SCALE GENOMIC DNA]</scope>
    <source>
        <strain evidence="1 2">MMS16-CNU292</strain>
    </source>
</reference>
<proteinExistence type="predicted"/>
<name>A0A540W5U8_9ACTN</name>
<dbReference type="EMBL" id="VIGB01000003">
    <property type="protein sequence ID" value="TQF04392.1"/>
    <property type="molecule type" value="Genomic_DNA"/>
</dbReference>
<dbReference type="AlphaFoldDB" id="A0A540W5U8"/>
<organism evidence="1 2">
    <name type="scientific">Kitasatospora acidiphila</name>
    <dbReference type="NCBI Taxonomy" id="2567942"/>
    <lineage>
        <taxon>Bacteria</taxon>
        <taxon>Bacillati</taxon>
        <taxon>Actinomycetota</taxon>
        <taxon>Actinomycetes</taxon>
        <taxon>Kitasatosporales</taxon>
        <taxon>Streptomycetaceae</taxon>
        <taxon>Kitasatospora</taxon>
    </lineage>
</organism>